<evidence type="ECO:0000256" key="8">
    <source>
        <dbReference type="ARBA" id="ARBA00022694"/>
    </source>
</evidence>
<dbReference type="GO" id="GO:0070475">
    <property type="term" value="P:rRNA base methylation"/>
    <property type="evidence" value="ECO:0007669"/>
    <property type="project" value="UniProtKB-UniRule"/>
</dbReference>
<feature type="binding site" evidence="12">
    <location>
        <position position="201"/>
    </location>
    <ligand>
        <name>S-adenosyl-L-methionine</name>
        <dbReference type="ChEBI" id="CHEBI:59789"/>
    </ligand>
</feature>
<dbReference type="InterPro" id="IPR058240">
    <property type="entry name" value="rSAM_sf"/>
</dbReference>
<dbReference type="InterPro" id="IPR007197">
    <property type="entry name" value="rSAM"/>
</dbReference>
<keyword evidence="12" id="KW-1015">Disulfide bond</keyword>
<dbReference type="FunFam" id="3.20.20.70:FF:000014">
    <property type="entry name" value="Probable dual-specificity RNA methyltransferase RlmN"/>
    <property type="match status" value="1"/>
</dbReference>
<feature type="binding site" evidence="12">
    <location>
        <position position="299"/>
    </location>
    <ligand>
        <name>S-adenosyl-L-methionine</name>
        <dbReference type="ChEBI" id="CHEBI:59789"/>
    </ligand>
</feature>
<feature type="active site" description="S-methylcysteine intermediate" evidence="12">
    <location>
        <position position="342"/>
    </location>
</feature>
<dbReference type="EMBL" id="CP007032">
    <property type="protein sequence ID" value="AHF07640.1"/>
    <property type="molecule type" value="Genomic_DNA"/>
</dbReference>
<dbReference type="SFLD" id="SFLDF00275">
    <property type="entry name" value="adenosine_C2_methyltransferase"/>
    <property type="match status" value="1"/>
</dbReference>
<comment type="catalytic activity">
    <reaction evidence="12">
        <text>adenosine(37) in tRNA + 2 reduced [2Fe-2S]-[ferredoxin] + 2 S-adenosyl-L-methionine = 2-methyladenosine(37) in tRNA + 5'-deoxyadenosine + L-methionine + 2 oxidized [2Fe-2S]-[ferredoxin] + S-adenosyl-L-homocysteine</text>
        <dbReference type="Rhea" id="RHEA:43332"/>
        <dbReference type="Rhea" id="RHEA-COMP:10000"/>
        <dbReference type="Rhea" id="RHEA-COMP:10001"/>
        <dbReference type="Rhea" id="RHEA-COMP:10162"/>
        <dbReference type="Rhea" id="RHEA-COMP:10485"/>
        <dbReference type="ChEBI" id="CHEBI:17319"/>
        <dbReference type="ChEBI" id="CHEBI:33737"/>
        <dbReference type="ChEBI" id="CHEBI:33738"/>
        <dbReference type="ChEBI" id="CHEBI:57844"/>
        <dbReference type="ChEBI" id="CHEBI:57856"/>
        <dbReference type="ChEBI" id="CHEBI:59789"/>
        <dbReference type="ChEBI" id="CHEBI:74411"/>
        <dbReference type="ChEBI" id="CHEBI:74497"/>
        <dbReference type="EC" id="2.1.1.192"/>
    </reaction>
</comment>
<protein>
    <recommendedName>
        <fullName evidence="12">Probable dual-specificity RNA methyltransferase RlmN</fullName>
        <ecNumber evidence="12">2.1.1.192</ecNumber>
    </recommendedName>
    <alternativeName>
        <fullName evidence="12">23S rRNA (adenine(2503)-C(2))-methyltransferase</fullName>
    </alternativeName>
    <alternativeName>
        <fullName evidence="12">23S rRNA m2A2503 methyltransferase</fullName>
    </alternativeName>
    <alternativeName>
        <fullName evidence="12">Ribosomal RNA large subunit methyltransferase N</fullName>
    </alternativeName>
    <alternativeName>
        <fullName evidence="12">tRNA (adenine(37)-C(2))-methyltransferase</fullName>
    </alternativeName>
    <alternativeName>
        <fullName evidence="12">tRNA m2A37 methyltransferase</fullName>
    </alternativeName>
</protein>
<evidence type="ECO:0000256" key="12">
    <source>
        <dbReference type="HAMAP-Rule" id="MF_01849"/>
    </source>
</evidence>
<evidence type="ECO:0000256" key="5">
    <source>
        <dbReference type="ARBA" id="ARBA00022603"/>
    </source>
</evidence>
<comment type="miscellaneous">
    <text evidence="12">Reaction proceeds by a ping-pong mechanism involving intermediate methylation of a conserved cysteine residue.</text>
</comment>
<organism evidence="14 15">
    <name type="scientific">Desulfitobacterium metallireducens DSM 15288</name>
    <dbReference type="NCBI Taxonomy" id="871968"/>
    <lineage>
        <taxon>Bacteria</taxon>
        <taxon>Bacillati</taxon>
        <taxon>Bacillota</taxon>
        <taxon>Clostridia</taxon>
        <taxon>Eubacteriales</taxon>
        <taxon>Desulfitobacteriaceae</taxon>
        <taxon>Desulfitobacterium</taxon>
    </lineage>
</organism>
<dbReference type="GO" id="GO:0005737">
    <property type="term" value="C:cytoplasm"/>
    <property type="evidence" value="ECO:0007669"/>
    <property type="project" value="UniProtKB-SubCell"/>
</dbReference>
<keyword evidence="11 12" id="KW-0411">Iron-sulfur</keyword>
<dbReference type="GO" id="GO:0051539">
    <property type="term" value="F:4 iron, 4 sulfur cluster binding"/>
    <property type="evidence" value="ECO:0007669"/>
    <property type="project" value="UniProtKB-UniRule"/>
</dbReference>
<keyword evidence="5 12" id="KW-0489">Methyltransferase</keyword>
<feature type="binding site" evidence="12">
    <location>
        <position position="117"/>
    </location>
    <ligand>
        <name>[4Fe-4S] cluster</name>
        <dbReference type="ChEBI" id="CHEBI:49883"/>
        <note>4Fe-4S-S-AdoMet</note>
    </ligand>
</feature>
<dbReference type="PROSITE" id="PS51918">
    <property type="entry name" value="RADICAL_SAM"/>
    <property type="match status" value="1"/>
</dbReference>
<comment type="catalytic activity">
    <reaction evidence="12">
        <text>adenosine(2503) in 23S rRNA + 2 reduced [2Fe-2S]-[ferredoxin] + 2 S-adenosyl-L-methionine = 2-methyladenosine(2503) in 23S rRNA + 5'-deoxyadenosine + L-methionine + 2 oxidized [2Fe-2S]-[ferredoxin] + S-adenosyl-L-homocysteine</text>
        <dbReference type="Rhea" id="RHEA:42916"/>
        <dbReference type="Rhea" id="RHEA-COMP:10000"/>
        <dbReference type="Rhea" id="RHEA-COMP:10001"/>
        <dbReference type="Rhea" id="RHEA-COMP:10152"/>
        <dbReference type="Rhea" id="RHEA-COMP:10282"/>
        <dbReference type="ChEBI" id="CHEBI:17319"/>
        <dbReference type="ChEBI" id="CHEBI:33737"/>
        <dbReference type="ChEBI" id="CHEBI:33738"/>
        <dbReference type="ChEBI" id="CHEBI:57844"/>
        <dbReference type="ChEBI" id="CHEBI:57856"/>
        <dbReference type="ChEBI" id="CHEBI:59789"/>
        <dbReference type="ChEBI" id="CHEBI:74411"/>
        <dbReference type="ChEBI" id="CHEBI:74497"/>
        <dbReference type="EC" id="2.1.1.192"/>
    </reaction>
</comment>
<dbReference type="Pfam" id="PF04055">
    <property type="entry name" value="Radical_SAM"/>
    <property type="match status" value="1"/>
</dbReference>
<comment type="function">
    <text evidence="12">Specifically methylates position 2 of adenine 2503 in 23S rRNA and position 2 of adenine 37 in tRNAs.</text>
</comment>
<dbReference type="InterPro" id="IPR027492">
    <property type="entry name" value="RNA_MTrfase_RlmN"/>
</dbReference>
<evidence type="ECO:0000256" key="6">
    <source>
        <dbReference type="ARBA" id="ARBA00022679"/>
    </source>
</evidence>
<evidence type="ECO:0000256" key="9">
    <source>
        <dbReference type="ARBA" id="ARBA00022723"/>
    </source>
</evidence>
<sequence>MVRSDIRGLTEAELILACQEIGVPKFRGRQLFHWIQQKAVQNWDEIKNIGKADLIKIQERLILVPLLQLKEQVSQDETRKFLFELADGQSIECVLMDYDRVKSRNRRTVCVSTQVGCPVGCAFCATGLGGWQRNLSSGEIVGQILDITHAMRQEDPDFQVTNVVFMGMGEPLLNYDEVLKGIQILNQEAGQNIGMRRMTISTSGVAPKIRQLAQDNPQVGLAVSLHSANNEIRNDLIPINRRYPLEELMKACQEYTERTNRRITFEVALIAGQATHKAAEEVAQLLQGQLAHVNLIPVNPVVETGMARPDGAEIQGFARVLEQRGIPVSLREEKGTDIDAACGQLRRQWESDEK</sequence>
<evidence type="ECO:0000256" key="3">
    <source>
        <dbReference type="ARBA" id="ARBA00022490"/>
    </source>
</evidence>
<proteinExistence type="inferred from homology"/>
<name>W0E9V0_9FIRM</name>
<keyword evidence="10 12" id="KW-0408">Iron</keyword>
<dbReference type="GO" id="GO:0000049">
    <property type="term" value="F:tRNA binding"/>
    <property type="evidence" value="ECO:0007669"/>
    <property type="project" value="UniProtKB-UniRule"/>
</dbReference>
<accession>W0E9V0</accession>
<keyword evidence="2 12" id="KW-0004">4Fe-4S</keyword>
<dbReference type="PANTHER" id="PTHR30544">
    <property type="entry name" value="23S RRNA METHYLTRANSFERASE"/>
    <property type="match status" value="1"/>
</dbReference>
<keyword evidence="4 12" id="KW-0698">rRNA processing</keyword>
<comment type="subcellular location">
    <subcellularLocation>
        <location evidence="1 12">Cytoplasm</location>
    </subcellularLocation>
</comment>
<evidence type="ECO:0000256" key="4">
    <source>
        <dbReference type="ARBA" id="ARBA00022552"/>
    </source>
</evidence>
<keyword evidence="6 12" id="KW-0808">Transferase</keyword>
<evidence type="ECO:0000256" key="7">
    <source>
        <dbReference type="ARBA" id="ARBA00022691"/>
    </source>
</evidence>
<dbReference type="CDD" id="cd01335">
    <property type="entry name" value="Radical_SAM"/>
    <property type="match status" value="1"/>
</dbReference>
<dbReference type="STRING" id="871968.DESME_11930"/>
<dbReference type="GO" id="GO:0019843">
    <property type="term" value="F:rRNA binding"/>
    <property type="evidence" value="ECO:0007669"/>
    <property type="project" value="UniProtKB-UniRule"/>
</dbReference>
<dbReference type="Pfam" id="PF21016">
    <property type="entry name" value="RlmN_N"/>
    <property type="match status" value="1"/>
</dbReference>
<dbReference type="EC" id="2.1.1.192" evidence="12"/>
<dbReference type="GO" id="GO:0030488">
    <property type="term" value="P:tRNA methylation"/>
    <property type="evidence" value="ECO:0007669"/>
    <property type="project" value="UniProtKB-UniRule"/>
</dbReference>
<comment type="similarity">
    <text evidence="12">Belongs to the radical SAM superfamily. RlmN family.</text>
</comment>
<evidence type="ECO:0000256" key="1">
    <source>
        <dbReference type="ARBA" id="ARBA00004496"/>
    </source>
</evidence>
<dbReference type="GO" id="GO:0002935">
    <property type="term" value="F:tRNA (adenine(37)-C2)-methyltransferase activity"/>
    <property type="evidence" value="ECO:0007669"/>
    <property type="project" value="UniProtKB-UniRule"/>
</dbReference>
<feature type="binding site" evidence="12">
    <location>
        <position position="124"/>
    </location>
    <ligand>
        <name>[4Fe-4S] cluster</name>
        <dbReference type="ChEBI" id="CHEBI:49883"/>
        <note>4Fe-4S-S-AdoMet</note>
    </ligand>
</feature>
<dbReference type="AlphaFoldDB" id="W0E9V0"/>
<dbReference type="SUPFAM" id="SSF102114">
    <property type="entry name" value="Radical SAM enzymes"/>
    <property type="match status" value="1"/>
</dbReference>
<evidence type="ECO:0000313" key="14">
    <source>
        <dbReference type="EMBL" id="AHF07640.1"/>
    </source>
</evidence>
<dbReference type="InterPro" id="IPR004383">
    <property type="entry name" value="rRNA_lsu_MTrfase_RlmN/Cfr"/>
</dbReference>
<dbReference type="InterPro" id="IPR040072">
    <property type="entry name" value="Methyltransferase_A"/>
</dbReference>
<dbReference type="PIRSF" id="PIRSF006004">
    <property type="entry name" value="CHP00048"/>
    <property type="match status" value="1"/>
</dbReference>
<dbReference type="HOGENOM" id="CLU_029101_0_1_9"/>
<dbReference type="SFLD" id="SFLDS00029">
    <property type="entry name" value="Radical_SAM"/>
    <property type="match status" value="1"/>
</dbReference>
<dbReference type="KEGG" id="dmt:DESME_11930"/>
<dbReference type="InterPro" id="IPR013785">
    <property type="entry name" value="Aldolase_TIM"/>
</dbReference>
<feature type="domain" description="Radical SAM core" evidence="13">
    <location>
        <begin position="103"/>
        <end position="337"/>
    </location>
</feature>
<evidence type="ECO:0000313" key="15">
    <source>
        <dbReference type="Proteomes" id="UP000010847"/>
    </source>
</evidence>
<dbReference type="eggNOG" id="COG0820">
    <property type="taxonomic scope" value="Bacteria"/>
</dbReference>
<dbReference type="GO" id="GO:0046872">
    <property type="term" value="F:metal ion binding"/>
    <property type="evidence" value="ECO:0007669"/>
    <property type="project" value="UniProtKB-KW"/>
</dbReference>
<keyword evidence="8 12" id="KW-0819">tRNA processing</keyword>
<dbReference type="Proteomes" id="UP000010847">
    <property type="component" value="Chromosome"/>
</dbReference>
<keyword evidence="3 12" id="KW-0963">Cytoplasm</keyword>
<keyword evidence="9 12" id="KW-0479">Metal-binding</keyword>
<dbReference type="PANTHER" id="PTHR30544:SF5">
    <property type="entry name" value="RADICAL SAM CORE DOMAIN-CONTAINING PROTEIN"/>
    <property type="match status" value="1"/>
</dbReference>
<evidence type="ECO:0000256" key="10">
    <source>
        <dbReference type="ARBA" id="ARBA00023004"/>
    </source>
</evidence>
<reference evidence="14 15" key="1">
    <citation type="submission" date="2013-12" db="EMBL/GenBank/DDBJ databases">
        <authorList>
            <consortium name="DOE Joint Genome Institute"/>
            <person name="Smidt H."/>
            <person name="Huntemann M."/>
            <person name="Han J."/>
            <person name="Chen A."/>
            <person name="Kyrpides N."/>
            <person name="Mavromatis K."/>
            <person name="Markowitz V."/>
            <person name="Palaniappan K."/>
            <person name="Ivanova N."/>
            <person name="Schaumberg A."/>
            <person name="Pati A."/>
            <person name="Liolios K."/>
            <person name="Nordberg H.P."/>
            <person name="Cantor M.N."/>
            <person name="Hua S.X."/>
            <person name="Woyke T."/>
        </authorList>
    </citation>
    <scope>NUCLEOTIDE SEQUENCE [LARGE SCALE GENOMIC DNA]</scope>
    <source>
        <strain evidence="15">DSM 15288</strain>
    </source>
</reference>
<dbReference type="Gene3D" id="3.20.20.70">
    <property type="entry name" value="Aldolase class I"/>
    <property type="match status" value="1"/>
</dbReference>
<keyword evidence="15" id="KW-1185">Reference proteome</keyword>
<keyword evidence="7 12" id="KW-0949">S-adenosyl-L-methionine</keyword>
<dbReference type="SFLD" id="SFLDG01062">
    <property type="entry name" value="methyltransferase_(Class_A)"/>
    <property type="match status" value="1"/>
</dbReference>
<dbReference type="InterPro" id="IPR048641">
    <property type="entry name" value="RlmN_N"/>
</dbReference>
<evidence type="ECO:0000256" key="2">
    <source>
        <dbReference type="ARBA" id="ARBA00022485"/>
    </source>
</evidence>
<dbReference type="HAMAP" id="MF_01849">
    <property type="entry name" value="RNA_methyltr_RlmN"/>
    <property type="match status" value="1"/>
</dbReference>
<dbReference type="Gene3D" id="1.10.150.530">
    <property type="match status" value="1"/>
</dbReference>
<dbReference type="GO" id="GO:0070040">
    <property type="term" value="F:rRNA (adenine(2503)-C2-)-methyltransferase activity"/>
    <property type="evidence" value="ECO:0007669"/>
    <property type="project" value="UniProtKB-UniRule"/>
</dbReference>
<feature type="binding site" evidence="12">
    <location>
        <position position="121"/>
    </location>
    <ligand>
        <name>[4Fe-4S] cluster</name>
        <dbReference type="ChEBI" id="CHEBI:49883"/>
        <note>4Fe-4S-S-AdoMet</note>
    </ligand>
</feature>
<gene>
    <name evidence="12" type="primary">rlmN</name>
    <name evidence="14" type="ORF">DESME_11930</name>
</gene>
<feature type="binding site" evidence="12">
    <location>
        <begin position="224"/>
        <end position="226"/>
    </location>
    <ligand>
        <name>S-adenosyl-L-methionine</name>
        <dbReference type="ChEBI" id="CHEBI:59789"/>
    </ligand>
</feature>
<evidence type="ECO:0000259" key="13">
    <source>
        <dbReference type="PROSITE" id="PS51918"/>
    </source>
</evidence>
<evidence type="ECO:0000256" key="11">
    <source>
        <dbReference type="ARBA" id="ARBA00023014"/>
    </source>
</evidence>
<comment type="cofactor">
    <cofactor evidence="12">
        <name>[4Fe-4S] cluster</name>
        <dbReference type="ChEBI" id="CHEBI:49883"/>
    </cofactor>
    <text evidence="12">Binds 1 [4Fe-4S] cluster. The cluster is coordinated with 3 cysteines and an exchangeable S-adenosyl-L-methionine.</text>
</comment>
<feature type="binding site" evidence="12">
    <location>
        <begin position="169"/>
        <end position="170"/>
    </location>
    <ligand>
        <name>S-adenosyl-L-methionine</name>
        <dbReference type="ChEBI" id="CHEBI:59789"/>
    </ligand>
</feature>
<feature type="active site" description="Proton acceptor" evidence="12">
    <location>
        <position position="92"/>
    </location>
</feature>
<comment type="caution">
    <text evidence="12">Lacks conserved residue(s) required for the propagation of feature annotation.</text>
</comment>
<dbReference type="NCBIfam" id="TIGR00048">
    <property type="entry name" value="rRNA_mod_RlmN"/>
    <property type="match status" value="1"/>
</dbReference>